<dbReference type="STRING" id="448386.A0A2V3IZI0"/>
<evidence type="ECO:0000256" key="8">
    <source>
        <dbReference type="ARBA" id="ARBA00023180"/>
    </source>
</evidence>
<keyword evidence="6" id="KW-1133">Transmembrane helix</keyword>
<dbReference type="GO" id="GO:0005789">
    <property type="term" value="C:endoplasmic reticulum membrane"/>
    <property type="evidence" value="ECO:0007669"/>
    <property type="project" value="UniProtKB-SubCell"/>
</dbReference>
<evidence type="ECO:0000256" key="3">
    <source>
        <dbReference type="ARBA" id="ARBA00022692"/>
    </source>
</evidence>
<feature type="region of interest" description="Disordered" evidence="10">
    <location>
        <begin position="189"/>
        <end position="208"/>
    </location>
</feature>
<gene>
    <name evidence="13" type="ORF">BWQ96_03164</name>
</gene>
<dbReference type="InterPro" id="IPR011041">
    <property type="entry name" value="Quinoprot_gluc/sorb_DH_b-prop"/>
</dbReference>
<protein>
    <submittedName>
        <fullName evidence="13">Malectin-A</fullName>
    </submittedName>
</protein>
<keyword evidence="8" id="KW-0325">Glycoprotein</keyword>
<sequence>MTATRPSPTPIISLLISSSLFLLLSVAAAAPLRINCGGDALQSIAFREDLPAYVSPENSIPLSIPKGTVQASGTWQPVYDSYRYAPSGNLQYKIPVPSATYTVALMFAETYAPLFKKGARIFSVLINGVNKLDALDVFATSGSNNALFLSFGNISPVAGFITITLARIPGKENPMISAIVINAPNADQLVSQSSPPPPTQPPVTPTLTTDPTCSNGIFASNPVTKQMACCPSACGQCGGNGCGNFAPGQLCCISSINIAAKSCDTDVAPCVPSKDLSAVIPNPAPAPTTTPSSSPNQCPAGGILGENPFTSLSACCKSVCGKCGGNNCGNFAAGELCCISSINSLGKSCSSNPPPCVPDGLVTKVDTAPVPPPSTADNGLACTVSGATENQFRMNAAGPQVEAALVGADNKQYISSTSVGEAFNSDIPVSGPSGPAPWDTVYSSHRWTKESVLSYKIPVPAGTFTVKLLFAEVYFSAVGLRTFDVFINGATKEQNLDIFKAVGKNVGLVKTYNGVPSKNGFIDVTLIKAVENPMISGIFIEGPGAGSKAVGGGCVLGATGKAFAGDLNNGFDHRSHSVPGGPYIATDFNNDGVATVALDGTQSHSHYSDPGPPEVSGAIVAYKWTWQVMENGVLVQKVNTNKSGKFSASFPLGKTTITLEVVDTTGDVAMESTEVEVKSSTTNGAYCYFYDYGAKSFATVPLPAGLNSFPKPLFGDVKPTISMNNAAAFGNFPFSQNAFAVRCIYFVEIPKTGVYSFKVQHNGPFKLYYAGAILAQSNSMGVTTTPDKYYMQKLHSFQITYFRPKNLTPVLVLTSPELELTKSVLQHDSGNVLPIITGLSKSESTPSGGENIQIFGSAFINGVSVKFGNKLASNLISSDPGVLQVTVPEGFGSVPITVNTNAGVSNAVTFTYISGTTLNQPVIFTQTKLKDLDGSDFKVSFIAGITYGPDGRLYMGSSKGNLYALAVDKNFQVTKKCIRSAGPSHRAVLGVAFSPFSNQLKMYFTTSSMYWKNENIFPFEEGWTNGKIQSIDFSPTMLSDEPGKPCAGSPQDVVTGLPVSNHDHGINKLQFLPTGELIVGIGGFTNGGVSIPGKKPVPGDAPDDLLGGVASNPLSAALVSCPYDKVTNIKYDQYVDPEKSKIISGQCKVYASGLRNTFGMTVHTNGKLYATDNGPNKNFGDFSTNCFGGSKSSGSMPSVLKDKLYLIEPGKYHGHPNLNRKECVPYPPSAVQPLISNLQSSSNGIVEYRSNTFGGAIKGDLFISKFTGQHEGRVSQVKVGSNGKNIGYAPIFLGFSGLNVVEGPRGEFIMPRVYKSEVVIAKPSYPAPAVTFLLGVHPKQGPAMGGTKVLITGHNFGFTPQATFGGKACTNIDVHDDDSFTCITPPNPKNTQVSVKVVGSAGTSPSYGSDYWYM</sequence>
<evidence type="ECO:0000259" key="12">
    <source>
        <dbReference type="SMART" id="SM00429"/>
    </source>
</evidence>
<dbReference type="SUPFAM" id="SSF50952">
    <property type="entry name" value="Soluble quinoprotein glucose dehydrogenase"/>
    <property type="match status" value="1"/>
</dbReference>
<evidence type="ECO:0000313" key="14">
    <source>
        <dbReference type="Proteomes" id="UP000247409"/>
    </source>
</evidence>
<dbReference type="SUPFAM" id="SSF81296">
    <property type="entry name" value="E set domains"/>
    <property type="match status" value="2"/>
</dbReference>
<dbReference type="InterPro" id="IPR011042">
    <property type="entry name" value="6-blade_b-propeller_TolB-like"/>
</dbReference>
<keyword evidence="7" id="KW-0472">Membrane</keyword>
<reference evidence="13 14" key="1">
    <citation type="journal article" date="2018" name="Mol. Biol. Evol.">
        <title>Analysis of the draft genome of the red seaweed Gracilariopsis chorda provides insights into genome size evolution in Rhodophyta.</title>
        <authorList>
            <person name="Lee J."/>
            <person name="Yang E.C."/>
            <person name="Graf L."/>
            <person name="Yang J.H."/>
            <person name="Qiu H."/>
            <person name="Zel Zion U."/>
            <person name="Chan C.X."/>
            <person name="Stephens T.G."/>
            <person name="Weber A.P.M."/>
            <person name="Boo G.H."/>
            <person name="Boo S.M."/>
            <person name="Kim K.M."/>
            <person name="Shin Y."/>
            <person name="Jung M."/>
            <person name="Lee S.J."/>
            <person name="Yim H.S."/>
            <person name="Lee J.H."/>
            <person name="Bhattacharya D."/>
            <person name="Yoon H.S."/>
        </authorList>
    </citation>
    <scope>NUCLEOTIDE SEQUENCE [LARGE SCALE GENOMIC DNA]</scope>
    <source>
        <strain evidence="13 14">SKKU-2015</strain>
        <tissue evidence="13">Whole body</tissue>
    </source>
</reference>
<evidence type="ECO:0000256" key="2">
    <source>
        <dbReference type="ARBA" id="ARBA00009141"/>
    </source>
</evidence>
<dbReference type="InterPro" id="IPR014756">
    <property type="entry name" value="Ig_E-set"/>
</dbReference>
<name>A0A2V3IZI0_9FLOR</name>
<evidence type="ECO:0000256" key="5">
    <source>
        <dbReference type="ARBA" id="ARBA00022824"/>
    </source>
</evidence>
<dbReference type="InterPro" id="IPR002909">
    <property type="entry name" value="IPT_dom"/>
</dbReference>
<feature type="compositionally biased region" description="Pro residues" evidence="10">
    <location>
        <begin position="194"/>
        <end position="204"/>
    </location>
</feature>
<evidence type="ECO:0000256" key="1">
    <source>
        <dbReference type="ARBA" id="ARBA00004115"/>
    </source>
</evidence>
<dbReference type="Gene3D" id="2.60.120.430">
    <property type="entry name" value="Galactose-binding lectin"/>
    <property type="match status" value="2"/>
</dbReference>
<feature type="chain" id="PRO_5015908697" evidence="11">
    <location>
        <begin position="30"/>
        <end position="1414"/>
    </location>
</feature>
<feature type="signal peptide" evidence="11">
    <location>
        <begin position="1"/>
        <end position="29"/>
    </location>
</feature>
<comment type="subcellular location">
    <subcellularLocation>
        <location evidence="1">Endoplasmic reticulum membrane</location>
        <topology evidence="1">Single-pass type I membrane protein</topology>
    </subcellularLocation>
</comment>
<dbReference type="InterPro" id="IPR021720">
    <property type="entry name" value="Malectin_dom"/>
</dbReference>
<dbReference type="CDD" id="cd00102">
    <property type="entry name" value="IPT"/>
    <property type="match status" value="2"/>
</dbReference>
<dbReference type="Gene3D" id="2.120.10.30">
    <property type="entry name" value="TolB, C-terminal domain"/>
    <property type="match status" value="1"/>
</dbReference>
<dbReference type="SMART" id="SM00429">
    <property type="entry name" value="IPT"/>
    <property type="match status" value="2"/>
</dbReference>
<keyword evidence="3" id="KW-0812">Transmembrane</keyword>
<dbReference type="Gene3D" id="2.60.40.10">
    <property type="entry name" value="Immunoglobulins"/>
    <property type="match status" value="2"/>
</dbReference>
<comment type="similarity">
    <text evidence="2">Belongs to the malectin family.</text>
</comment>
<evidence type="ECO:0000256" key="11">
    <source>
        <dbReference type="SAM" id="SignalP"/>
    </source>
</evidence>
<dbReference type="GO" id="GO:0030246">
    <property type="term" value="F:carbohydrate binding"/>
    <property type="evidence" value="ECO:0007669"/>
    <property type="project" value="InterPro"/>
</dbReference>
<keyword evidence="4 11" id="KW-0732">Signal</keyword>
<dbReference type="Pfam" id="PF11721">
    <property type="entry name" value="Malectin"/>
    <property type="match status" value="2"/>
</dbReference>
<dbReference type="Pfam" id="PF01833">
    <property type="entry name" value="TIG"/>
    <property type="match status" value="2"/>
</dbReference>
<accession>A0A2V3IZI0</accession>
<dbReference type="InterPro" id="IPR039155">
    <property type="entry name" value="MLEC"/>
</dbReference>
<dbReference type="PANTHER" id="PTHR13460">
    <property type="match status" value="1"/>
</dbReference>
<organism evidence="13 14">
    <name type="scientific">Gracilariopsis chorda</name>
    <dbReference type="NCBI Taxonomy" id="448386"/>
    <lineage>
        <taxon>Eukaryota</taxon>
        <taxon>Rhodophyta</taxon>
        <taxon>Florideophyceae</taxon>
        <taxon>Rhodymeniophycidae</taxon>
        <taxon>Gracilariales</taxon>
        <taxon>Gracilariaceae</taxon>
        <taxon>Gracilariopsis</taxon>
    </lineage>
</organism>
<evidence type="ECO:0000256" key="10">
    <source>
        <dbReference type="SAM" id="MobiDB-lite"/>
    </source>
</evidence>
<dbReference type="EMBL" id="NBIV01000029">
    <property type="protein sequence ID" value="PXF47087.1"/>
    <property type="molecule type" value="Genomic_DNA"/>
</dbReference>
<keyword evidence="14" id="KW-1185">Reference proteome</keyword>
<evidence type="ECO:0000256" key="4">
    <source>
        <dbReference type="ARBA" id="ARBA00022729"/>
    </source>
</evidence>
<keyword evidence="5" id="KW-0256">Endoplasmic reticulum</keyword>
<dbReference type="InterPro" id="IPR013783">
    <property type="entry name" value="Ig-like_fold"/>
</dbReference>
<feature type="domain" description="IPT/TIG" evidence="12">
    <location>
        <begin position="1327"/>
        <end position="1414"/>
    </location>
</feature>
<keyword evidence="9" id="KW-0119">Carbohydrate metabolism</keyword>
<dbReference type="PANTHER" id="PTHR13460:SF0">
    <property type="entry name" value="MALECTIN"/>
    <property type="match status" value="1"/>
</dbReference>
<evidence type="ECO:0000313" key="13">
    <source>
        <dbReference type="EMBL" id="PXF47087.1"/>
    </source>
</evidence>
<evidence type="ECO:0000256" key="6">
    <source>
        <dbReference type="ARBA" id="ARBA00022989"/>
    </source>
</evidence>
<comment type="caution">
    <text evidence="13">The sequence shown here is derived from an EMBL/GenBank/DDBJ whole genome shotgun (WGS) entry which is preliminary data.</text>
</comment>
<feature type="domain" description="IPT/TIG" evidence="12">
    <location>
        <begin position="833"/>
        <end position="913"/>
    </location>
</feature>
<dbReference type="OrthoDB" id="45365at2759"/>
<evidence type="ECO:0000256" key="7">
    <source>
        <dbReference type="ARBA" id="ARBA00023136"/>
    </source>
</evidence>
<proteinExistence type="inferred from homology"/>
<evidence type="ECO:0000256" key="9">
    <source>
        <dbReference type="ARBA" id="ARBA00023277"/>
    </source>
</evidence>
<dbReference type="Proteomes" id="UP000247409">
    <property type="component" value="Unassembled WGS sequence"/>
</dbReference>